<dbReference type="InterPro" id="IPR015443">
    <property type="entry name" value="Aldose_1-epimerase"/>
</dbReference>
<comment type="similarity">
    <text evidence="2 5">Belongs to the aldose epimerase family.</text>
</comment>
<dbReference type="InterPro" id="IPR047215">
    <property type="entry name" value="Galactose_mutarotase-like"/>
</dbReference>
<dbReference type="PATRIC" id="fig|1609981.3.peg.255"/>
<evidence type="ECO:0000256" key="2">
    <source>
        <dbReference type="ARBA" id="ARBA00006206"/>
    </source>
</evidence>
<dbReference type="PIRSF" id="PIRSF005096">
    <property type="entry name" value="GALM"/>
    <property type="match status" value="1"/>
</dbReference>
<reference evidence="9 10" key="2">
    <citation type="journal article" date="2016" name="ISME J.">
        <title>Characterization of the first cultured representative of Verrucomicrobia subdivision 5 indicates the proposal of a novel phylum.</title>
        <authorList>
            <person name="Spring S."/>
            <person name="Bunk B."/>
            <person name="Sproer C."/>
            <person name="Schumann P."/>
            <person name="Rohde M."/>
            <person name="Tindall B.J."/>
            <person name="Klenk H.P."/>
        </authorList>
    </citation>
    <scope>NUCLEOTIDE SEQUENCE [LARGE SCALE GENOMIC DNA]</scope>
    <source>
        <strain evidence="9 10">L21-Fru-AB</strain>
    </source>
</reference>
<dbReference type="GO" id="GO:0005737">
    <property type="term" value="C:cytoplasm"/>
    <property type="evidence" value="ECO:0007669"/>
    <property type="project" value="TreeGrafter"/>
</dbReference>
<gene>
    <name evidence="9" type="primary">mro</name>
    <name evidence="9" type="ORF">L21SP4_00242</name>
</gene>
<name>A0A0G3EFF9_9BACT</name>
<evidence type="ECO:0000256" key="1">
    <source>
        <dbReference type="ARBA" id="ARBA00005028"/>
    </source>
</evidence>
<dbReference type="GO" id="GO:0030246">
    <property type="term" value="F:carbohydrate binding"/>
    <property type="evidence" value="ECO:0007669"/>
    <property type="project" value="InterPro"/>
</dbReference>
<dbReference type="KEGG" id="vbl:L21SP4_00242"/>
<reference evidence="10" key="1">
    <citation type="submission" date="2015-02" db="EMBL/GenBank/DDBJ databases">
        <title>Description and complete genome sequence of the first cultured representative of the subdivision 5 of the Verrucomicrobia phylum.</title>
        <authorList>
            <person name="Spring S."/>
            <person name="Bunk B."/>
            <person name="Sproer C."/>
            <person name="Klenk H.-P."/>
        </authorList>
    </citation>
    <scope>NUCLEOTIDE SEQUENCE [LARGE SCALE GENOMIC DNA]</scope>
    <source>
        <strain evidence="10">L21-Fru-AB</strain>
    </source>
</reference>
<organism evidence="9 10">
    <name type="scientific">Kiritimatiella glycovorans</name>
    <dbReference type="NCBI Taxonomy" id="1307763"/>
    <lineage>
        <taxon>Bacteria</taxon>
        <taxon>Pseudomonadati</taxon>
        <taxon>Kiritimatiellota</taxon>
        <taxon>Kiritimatiellia</taxon>
        <taxon>Kiritimatiellales</taxon>
        <taxon>Kiritimatiellaceae</taxon>
        <taxon>Kiritimatiella</taxon>
    </lineage>
</organism>
<keyword evidence="3 5" id="KW-0413">Isomerase</keyword>
<evidence type="ECO:0000256" key="8">
    <source>
        <dbReference type="PIRSR" id="PIRSR005096-3"/>
    </source>
</evidence>
<dbReference type="STRING" id="1307763.L21SP4_00242"/>
<comment type="catalytic activity">
    <reaction evidence="5">
        <text>alpha-D-glucose = beta-D-glucose</text>
        <dbReference type="Rhea" id="RHEA:10264"/>
        <dbReference type="ChEBI" id="CHEBI:15903"/>
        <dbReference type="ChEBI" id="CHEBI:17925"/>
        <dbReference type="EC" id="5.1.3.3"/>
    </reaction>
</comment>
<dbReference type="PANTHER" id="PTHR10091">
    <property type="entry name" value="ALDOSE-1-EPIMERASE"/>
    <property type="match status" value="1"/>
</dbReference>
<dbReference type="Gene3D" id="2.70.98.10">
    <property type="match status" value="1"/>
</dbReference>
<feature type="binding site" evidence="8">
    <location>
        <begin position="80"/>
        <end position="81"/>
    </location>
    <ligand>
        <name>beta-D-galactose</name>
        <dbReference type="ChEBI" id="CHEBI:27667"/>
    </ligand>
</feature>
<comment type="pathway">
    <text evidence="1 5">Carbohydrate metabolism; hexose metabolism.</text>
</comment>
<dbReference type="EMBL" id="CP010904">
    <property type="protein sequence ID" value="AKJ63525.1"/>
    <property type="molecule type" value="Genomic_DNA"/>
</dbReference>
<dbReference type="NCBIfam" id="NF008277">
    <property type="entry name" value="PRK11055.1"/>
    <property type="match status" value="1"/>
</dbReference>
<dbReference type="AlphaFoldDB" id="A0A0G3EFF9"/>
<dbReference type="GO" id="GO:0004034">
    <property type="term" value="F:aldose 1-epimerase activity"/>
    <property type="evidence" value="ECO:0007669"/>
    <property type="project" value="UniProtKB-EC"/>
</dbReference>
<dbReference type="Proteomes" id="UP000035268">
    <property type="component" value="Chromosome"/>
</dbReference>
<evidence type="ECO:0000256" key="3">
    <source>
        <dbReference type="ARBA" id="ARBA00023235"/>
    </source>
</evidence>
<proteinExistence type="inferred from homology"/>
<evidence type="ECO:0000256" key="7">
    <source>
        <dbReference type="PIRSR" id="PIRSR005096-2"/>
    </source>
</evidence>
<dbReference type="CDD" id="cd09019">
    <property type="entry name" value="galactose_mutarotase_like"/>
    <property type="match status" value="1"/>
</dbReference>
<evidence type="ECO:0000256" key="6">
    <source>
        <dbReference type="PIRSR" id="PIRSR005096-1"/>
    </source>
</evidence>
<dbReference type="EC" id="5.1.3.3" evidence="5"/>
<feature type="binding site" evidence="7">
    <location>
        <position position="252"/>
    </location>
    <ligand>
        <name>beta-D-galactose</name>
        <dbReference type="ChEBI" id="CHEBI:27667"/>
    </ligand>
</feature>
<evidence type="ECO:0000313" key="9">
    <source>
        <dbReference type="EMBL" id="AKJ63525.1"/>
    </source>
</evidence>
<feature type="binding site" evidence="8">
    <location>
        <begin position="180"/>
        <end position="182"/>
    </location>
    <ligand>
        <name>beta-D-galactose</name>
        <dbReference type="ChEBI" id="CHEBI:27667"/>
    </ligand>
</feature>
<dbReference type="InterPro" id="IPR014718">
    <property type="entry name" value="GH-type_carb-bd"/>
</dbReference>
<evidence type="ECO:0000256" key="5">
    <source>
        <dbReference type="PIRNR" id="PIRNR005096"/>
    </source>
</evidence>
<dbReference type="PANTHER" id="PTHR10091:SF0">
    <property type="entry name" value="GALACTOSE MUTAROTASE"/>
    <property type="match status" value="1"/>
</dbReference>
<sequence>MIAGMNLFGITGDGREVREYLLRNGNGIEAGILDYGGIVRTLRVPDAEGAAADIALGFDTLAEYEAKSPYFGAMVGRYANRIGGAAFTLDGRTYTLPANEGPHHIHGGRCGFDRAVWHAEPRSGDGYDGLRLRHRSPDGDEGYPGRLSVTVDYTLNDRNELRIDCEAESDRPTVCNLTHHSYFNLAGHGAGSVLDHELMLCADFFTPTDADSIPTGEVRPVEGTPMDFRAMKTIGRDIEAPDPQLEYAGGYDQNFVLRRHYAGEQVPAARLVHPGSGRVMDVVTSEPGIQLYTGNALEGVEGKGGACYPRRSGICLETQHFPDSPNRPHFPSTTLRPGQVYRSTTLYRFTSRTAR</sequence>
<dbReference type="RefSeq" id="WP_201774655.1">
    <property type="nucleotide sequence ID" value="NZ_CP010904.1"/>
</dbReference>
<dbReference type="InterPro" id="IPR011013">
    <property type="entry name" value="Gal_mutarotase_sf_dom"/>
</dbReference>
<dbReference type="SUPFAM" id="SSF74650">
    <property type="entry name" value="Galactose mutarotase-like"/>
    <property type="match status" value="1"/>
</dbReference>
<feature type="active site" description="Proton donor" evidence="6">
    <location>
        <position position="180"/>
    </location>
</feature>
<feature type="active site" description="Proton acceptor" evidence="6">
    <location>
        <position position="317"/>
    </location>
</feature>
<evidence type="ECO:0000313" key="10">
    <source>
        <dbReference type="Proteomes" id="UP000035268"/>
    </source>
</evidence>
<dbReference type="UniPathway" id="UPA00242"/>
<dbReference type="GO" id="GO:0006006">
    <property type="term" value="P:glucose metabolic process"/>
    <property type="evidence" value="ECO:0007669"/>
    <property type="project" value="TreeGrafter"/>
</dbReference>
<dbReference type="GO" id="GO:0033499">
    <property type="term" value="P:galactose catabolic process via UDP-galactose, Leloir pathway"/>
    <property type="evidence" value="ECO:0007669"/>
    <property type="project" value="TreeGrafter"/>
</dbReference>
<keyword evidence="4 5" id="KW-0119">Carbohydrate metabolism</keyword>
<keyword evidence="10" id="KW-1185">Reference proteome</keyword>
<accession>A0A0G3EFF9</accession>
<dbReference type="InterPro" id="IPR008183">
    <property type="entry name" value="Aldose_1/G6P_1-epimerase"/>
</dbReference>
<protein>
    <recommendedName>
        <fullName evidence="5">Aldose 1-epimerase</fullName>
        <ecNumber evidence="5">5.1.3.3</ecNumber>
    </recommendedName>
</protein>
<dbReference type="Pfam" id="PF01263">
    <property type="entry name" value="Aldose_epim"/>
    <property type="match status" value="1"/>
</dbReference>
<evidence type="ECO:0000256" key="4">
    <source>
        <dbReference type="ARBA" id="ARBA00023277"/>
    </source>
</evidence>